<dbReference type="Pfam" id="PF13843">
    <property type="entry name" value="DDE_Tnp_1_7"/>
    <property type="match status" value="1"/>
</dbReference>
<dbReference type="EMBL" id="KL647691">
    <property type="protein sequence ID" value="KEY73949.1"/>
    <property type="molecule type" value="Genomic_DNA"/>
</dbReference>
<organism evidence="2 3">
    <name type="scientific">Stachybotrys chartarum (strain CBS 109288 / IBT 7711)</name>
    <name type="common">Toxic black mold</name>
    <name type="synonym">Stilbospora chartarum</name>
    <dbReference type="NCBI Taxonomy" id="1280523"/>
    <lineage>
        <taxon>Eukaryota</taxon>
        <taxon>Fungi</taxon>
        <taxon>Dikarya</taxon>
        <taxon>Ascomycota</taxon>
        <taxon>Pezizomycotina</taxon>
        <taxon>Sordariomycetes</taxon>
        <taxon>Hypocreomycetidae</taxon>
        <taxon>Hypocreales</taxon>
        <taxon>Stachybotryaceae</taxon>
        <taxon>Stachybotrys</taxon>
    </lineage>
</organism>
<dbReference type="OrthoDB" id="2431486at2759"/>
<evidence type="ECO:0000313" key="3">
    <source>
        <dbReference type="Proteomes" id="UP000028045"/>
    </source>
</evidence>
<name>A0A084B8S0_STACB</name>
<dbReference type="Proteomes" id="UP000028045">
    <property type="component" value="Unassembled WGS sequence"/>
</dbReference>
<keyword evidence="3" id="KW-1185">Reference proteome</keyword>
<dbReference type="AlphaFoldDB" id="A0A084B8S0"/>
<dbReference type="PANTHER" id="PTHR46599">
    <property type="entry name" value="PIGGYBAC TRANSPOSABLE ELEMENT-DERIVED PROTEIN 4"/>
    <property type="match status" value="1"/>
</dbReference>
<reference evidence="2 3" key="1">
    <citation type="journal article" date="2014" name="BMC Genomics">
        <title>Comparative genome sequencing reveals chemotype-specific gene clusters in the toxigenic black mold Stachybotrys.</title>
        <authorList>
            <person name="Semeiks J."/>
            <person name="Borek D."/>
            <person name="Otwinowski Z."/>
            <person name="Grishin N.V."/>
        </authorList>
    </citation>
    <scope>NUCLEOTIDE SEQUENCE [LARGE SCALE GENOMIC DNA]</scope>
    <source>
        <strain evidence="3">CBS 109288 / IBT 7711</strain>
    </source>
</reference>
<feature type="domain" description="PiggyBac transposable element-derived protein" evidence="1">
    <location>
        <begin position="108"/>
        <end position="226"/>
    </location>
</feature>
<proteinExistence type="predicted"/>
<dbReference type="PANTHER" id="PTHR46599:SF3">
    <property type="entry name" value="PIGGYBAC TRANSPOSABLE ELEMENT-DERIVED PROTEIN 4"/>
    <property type="match status" value="1"/>
</dbReference>
<dbReference type="HOGENOM" id="CLU_022617_3_0_1"/>
<protein>
    <recommendedName>
        <fullName evidence="1">PiggyBac transposable element-derived protein domain-containing protein</fullName>
    </recommendedName>
</protein>
<evidence type="ECO:0000313" key="2">
    <source>
        <dbReference type="EMBL" id="KEY73949.1"/>
    </source>
</evidence>
<accession>A0A084B8S0</accession>
<gene>
    <name evidence="2" type="ORF">S7711_09446</name>
</gene>
<sequence>MPPQSQGGSSTQSTLLDSYDGCINVIMDNCRREQPTDATYRPDLPPEPTYGTYFEPLEMPYREPQFLPLPPTALQFFQTFVPEPLVVRWVDYTNKAAEIADFHVVPFLLHKLPDASYHVFLDNLFSSPKLFTALRDEGHGATGTARINCGIFKQLVEAKIRDNKGQCWRWNELRAYATVDNKINQIGWKDTALVLLLSTVFTGKEFERYIQRRPTSTTKTAKPIQDAFGNKAVKEMTIP</sequence>
<evidence type="ECO:0000259" key="1">
    <source>
        <dbReference type="Pfam" id="PF13843"/>
    </source>
</evidence>
<dbReference type="InterPro" id="IPR029526">
    <property type="entry name" value="PGBD"/>
</dbReference>